<dbReference type="PANTHER" id="PTHR11596">
    <property type="entry name" value="ALKALINE PHOSPHATASE"/>
    <property type="match status" value="1"/>
</dbReference>
<dbReference type="RefSeq" id="WP_101333489.1">
    <property type="nucleotide sequence ID" value="NZ_PJNI01000001.1"/>
</dbReference>
<dbReference type="EMBL" id="PJNI01000001">
    <property type="protein sequence ID" value="PKR82305.1"/>
    <property type="molecule type" value="Genomic_DNA"/>
</dbReference>
<dbReference type="InterPro" id="IPR001952">
    <property type="entry name" value="Alkaline_phosphatase"/>
</dbReference>
<comment type="cofactor">
    <cofactor evidence="3">
        <name>Zn(2+)</name>
        <dbReference type="ChEBI" id="CHEBI:29105"/>
    </cofactor>
    <text evidence="3">Binds 2 Zn(2+) ions.</text>
</comment>
<feature type="binding site" evidence="3">
    <location>
        <position position="50"/>
    </location>
    <ligand>
        <name>Mg(2+)</name>
        <dbReference type="ChEBI" id="CHEBI:18420"/>
    </ligand>
</feature>
<feature type="binding site" evidence="3">
    <location>
        <position position="328"/>
    </location>
    <ligand>
        <name>Zn(2+)</name>
        <dbReference type="ChEBI" id="CHEBI:29105"/>
        <label>2</label>
    </ligand>
</feature>
<sequence length="471" mass="51974">MKRRDFFRNSSLSAAGIALSPVLFASQNHTDLRLAELKNEAKNIIFLVSDGMSAGTLTMADLYAKTTRGKHTTWIENYKNGRFRRAMMDTASADSLVTDSAAGGSAWGGGKRVPNNSLNVGSNGELHKPILQKFKDQGKKVGCVTTVPITHATPASFCINNKSRRDQEQIAEQYAQLNFDVLMGGGNKYFSADLRKDKKDIYANFVAKGYDVAKSKAELKTVISSKAPLLGVFDDDALPYTVDYMSSEKAQNNIPNIVEMTAVAIEKMKNHPDGFVLQIEGGKVDWAAHANDAPGLILDQIAFDQALKVALDFAIEDKNTLVIVTTDHGNANPGLFKGAKADENFARFQSMKKSNTWVMSQLEPSLSQNQLIEMINEAQGFAISKDEAKTLLNHIKDFNAEELKDYYKQPFEKFSRIQKRYTNVGFGDMNHSADYVECAAFGPGSELLPPFIENTFLHDMMLKSCGVSVNE</sequence>
<dbReference type="Gene3D" id="3.40.720.10">
    <property type="entry name" value="Alkaline Phosphatase, subunit A"/>
    <property type="match status" value="1"/>
</dbReference>
<keyword evidence="3" id="KW-0460">Magnesium</keyword>
<dbReference type="Proteomes" id="UP000236654">
    <property type="component" value="Unassembled WGS sequence"/>
</dbReference>
<evidence type="ECO:0000313" key="6">
    <source>
        <dbReference type="EMBL" id="PKR82305.1"/>
    </source>
</evidence>
<name>A0A2I0R6V5_9FLAO</name>
<dbReference type="Pfam" id="PF00245">
    <property type="entry name" value="Alk_phosphatase"/>
    <property type="match status" value="1"/>
</dbReference>
<evidence type="ECO:0000313" key="7">
    <source>
        <dbReference type="Proteomes" id="UP000236654"/>
    </source>
</evidence>
<dbReference type="CDD" id="cd16012">
    <property type="entry name" value="ALP"/>
    <property type="match status" value="1"/>
</dbReference>
<evidence type="ECO:0000256" key="5">
    <source>
        <dbReference type="SAM" id="SignalP"/>
    </source>
</evidence>
<dbReference type="SMART" id="SM00098">
    <property type="entry name" value="alkPPc"/>
    <property type="match status" value="1"/>
</dbReference>
<comment type="similarity">
    <text evidence="4">Belongs to the alkaline phosphatase family.</text>
</comment>
<feature type="binding site" evidence="3">
    <location>
        <position position="151"/>
    </location>
    <ligand>
        <name>Mg(2+)</name>
        <dbReference type="ChEBI" id="CHEBI:18420"/>
    </ligand>
</feature>
<organism evidence="6 7">
    <name type="scientific">Brumimicrobium salinarum</name>
    <dbReference type="NCBI Taxonomy" id="2058658"/>
    <lineage>
        <taxon>Bacteria</taxon>
        <taxon>Pseudomonadati</taxon>
        <taxon>Bacteroidota</taxon>
        <taxon>Flavobacteriia</taxon>
        <taxon>Flavobacteriales</taxon>
        <taxon>Crocinitomicaceae</taxon>
        <taxon>Brumimicrobium</taxon>
    </lineage>
</organism>
<evidence type="ECO:0000256" key="3">
    <source>
        <dbReference type="PIRSR" id="PIRSR601952-2"/>
    </source>
</evidence>
<dbReference type="InterPro" id="IPR042085">
    <property type="entry name" value="Ap_crown"/>
</dbReference>
<keyword evidence="3" id="KW-0479">Metal-binding</keyword>
<gene>
    <name evidence="6" type="ORF">CW751_02945</name>
</gene>
<feature type="chain" id="PRO_5014118156" evidence="5">
    <location>
        <begin position="26"/>
        <end position="471"/>
    </location>
</feature>
<dbReference type="SUPFAM" id="SSF53649">
    <property type="entry name" value="Alkaline phosphatase-like"/>
    <property type="match status" value="1"/>
</dbReference>
<feature type="binding site" evidence="3">
    <location>
        <position position="153"/>
    </location>
    <ligand>
        <name>Mg(2+)</name>
        <dbReference type="ChEBI" id="CHEBI:18420"/>
    </ligand>
</feature>
<feature type="binding site" evidence="3">
    <location>
        <position position="431"/>
    </location>
    <ligand>
        <name>Zn(2+)</name>
        <dbReference type="ChEBI" id="CHEBI:29105"/>
        <label>2</label>
    </ligand>
</feature>
<dbReference type="Gene3D" id="1.10.1200.140">
    <property type="entry name" value="Alkaline phosphatase, crown domain"/>
    <property type="match status" value="1"/>
</dbReference>
<dbReference type="PRINTS" id="PR00113">
    <property type="entry name" value="ALKPHPHTASE"/>
</dbReference>
<feature type="binding site" evidence="3">
    <location>
        <position position="50"/>
    </location>
    <ligand>
        <name>Zn(2+)</name>
        <dbReference type="ChEBI" id="CHEBI:29105"/>
        <label>2</label>
    </ligand>
</feature>
<dbReference type="GO" id="GO:0046872">
    <property type="term" value="F:metal ion binding"/>
    <property type="evidence" value="ECO:0007669"/>
    <property type="project" value="UniProtKB-KW"/>
</dbReference>
<feature type="binding site" evidence="3">
    <location>
        <position position="280"/>
    </location>
    <ligand>
        <name>Mg(2+)</name>
        <dbReference type="ChEBI" id="CHEBI:18420"/>
    </ligand>
</feature>
<comment type="cofactor">
    <cofactor evidence="3">
        <name>Mg(2+)</name>
        <dbReference type="ChEBI" id="CHEBI:18420"/>
    </cofactor>
    <text evidence="3">Binds 1 Mg(2+) ion.</text>
</comment>
<dbReference type="InterPro" id="IPR017850">
    <property type="entry name" value="Alkaline_phosphatase_core_sf"/>
</dbReference>
<proteinExistence type="inferred from homology"/>
<keyword evidence="1" id="KW-0597">Phosphoprotein</keyword>
<reference evidence="6 7" key="1">
    <citation type="submission" date="2017-12" db="EMBL/GenBank/DDBJ databases">
        <title>The draft genome sequence of Brumimicrobium saltpan LHR20.</title>
        <authorList>
            <person name="Do Z.-J."/>
            <person name="Luo H.-R."/>
        </authorList>
    </citation>
    <scope>NUCLEOTIDE SEQUENCE [LARGE SCALE GENOMIC DNA]</scope>
    <source>
        <strain evidence="6 7">LHR20</strain>
    </source>
</reference>
<dbReference type="OrthoDB" id="9794455at2"/>
<feature type="binding site" evidence="3">
    <location>
        <position position="327"/>
    </location>
    <ligand>
        <name>Zn(2+)</name>
        <dbReference type="ChEBI" id="CHEBI:29105"/>
        <label>2</label>
    </ligand>
</feature>
<dbReference type="PANTHER" id="PTHR11596:SF5">
    <property type="entry name" value="ALKALINE PHOSPHATASE"/>
    <property type="match status" value="1"/>
</dbReference>
<feature type="binding site" evidence="3">
    <location>
        <position position="285"/>
    </location>
    <ligand>
        <name>Zn(2+)</name>
        <dbReference type="ChEBI" id="CHEBI:29105"/>
        <label>2</label>
    </ligand>
</feature>
<feature type="active site" description="Phosphoserine intermediate" evidence="2">
    <location>
        <position position="100"/>
    </location>
</feature>
<keyword evidence="5" id="KW-0732">Signal</keyword>
<keyword evidence="3" id="KW-0862">Zinc</keyword>
<protein>
    <submittedName>
        <fullName evidence="6">Alkaline phosphatase</fullName>
    </submittedName>
</protein>
<dbReference type="AlphaFoldDB" id="A0A2I0R6V5"/>
<evidence type="ECO:0000256" key="4">
    <source>
        <dbReference type="RuleBase" id="RU003946"/>
    </source>
</evidence>
<evidence type="ECO:0000256" key="2">
    <source>
        <dbReference type="PIRSR" id="PIRSR601952-1"/>
    </source>
</evidence>
<evidence type="ECO:0000256" key="1">
    <source>
        <dbReference type="ARBA" id="ARBA00022553"/>
    </source>
</evidence>
<comment type="caution">
    <text evidence="6">The sequence shown here is derived from an EMBL/GenBank/DDBJ whole genome shotgun (WGS) entry which is preliminary data.</text>
</comment>
<keyword evidence="7" id="KW-1185">Reference proteome</keyword>
<feature type="binding site" evidence="3">
    <location>
        <position position="289"/>
    </location>
    <ligand>
        <name>Zn(2+)</name>
        <dbReference type="ChEBI" id="CHEBI:29105"/>
        <label>2</label>
    </ligand>
</feature>
<dbReference type="GO" id="GO:0004035">
    <property type="term" value="F:alkaline phosphatase activity"/>
    <property type="evidence" value="ECO:0007669"/>
    <property type="project" value="TreeGrafter"/>
</dbReference>
<accession>A0A2I0R6V5</accession>
<feature type="signal peptide" evidence="5">
    <location>
        <begin position="1"/>
        <end position="25"/>
    </location>
</feature>